<evidence type="ECO:0000256" key="1">
    <source>
        <dbReference type="ARBA" id="ARBA00000707"/>
    </source>
</evidence>
<organism evidence="10 11">
    <name type="scientific">Brachionus calyciflorus</name>
    <dbReference type="NCBI Taxonomy" id="104777"/>
    <lineage>
        <taxon>Eukaryota</taxon>
        <taxon>Metazoa</taxon>
        <taxon>Spiralia</taxon>
        <taxon>Gnathifera</taxon>
        <taxon>Rotifera</taxon>
        <taxon>Eurotatoria</taxon>
        <taxon>Monogononta</taxon>
        <taxon>Pseudotrocha</taxon>
        <taxon>Ploima</taxon>
        <taxon>Brachionidae</taxon>
        <taxon>Brachionus</taxon>
    </lineage>
</organism>
<dbReference type="FunFam" id="3.90.70.10:FF:000032">
    <property type="entry name" value="Ubiquitin carboxyl-terminal hydrolase 14"/>
    <property type="match status" value="1"/>
</dbReference>
<evidence type="ECO:0000259" key="8">
    <source>
        <dbReference type="PROSITE" id="PS50053"/>
    </source>
</evidence>
<dbReference type="InterPro" id="IPR000626">
    <property type="entry name" value="Ubiquitin-like_dom"/>
</dbReference>
<comment type="catalytic activity">
    <reaction evidence="1 7">
        <text>Thiol-dependent hydrolysis of ester, thioester, amide, peptide and isopeptide bonds formed by the C-terminal Gly of ubiquitin (a 76-residue protein attached to proteins as an intracellular targeting signal).</text>
        <dbReference type="EC" id="3.4.19.12"/>
    </reaction>
</comment>
<dbReference type="InterPro" id="IPR001394">
    <property type="entry name" value="Peptidase_C19_UCH"/>
</dbReference>
<dbReference type="OrthoDB" id="333239at2759"/>
<dbReference type="AlphaFoldDB" id="A0A813YDS4"/>
<keyword evidence="11" id="KW-1185">Reference proteome</keyword>
<dbReference type="SUPFAM" id="SSF54236">
    <property type="entry name" value="Ubiquitin-like"/>
    <property type="match status" value="1"/>
</dbReference>
<dbReference type="Pfam" id="PF00443">
    <property type="entry name" value="UCH"/>
    <property type="match status" value="1"/>
</dbReference>
<dbReference type="PROSITE" id="PS00972">
    <property type="entry name" value="USP_1"/>
    <property type="match status" value="1"/>
</dbReference>
<accession>A0A813YDS4</accession>
<dbReference type="Gene3D" id="3.10.20.90">
    <property type="entry name" value="Phosphatidylinositol 3-kinase Catalytic Subunit, Chain A, domain 1"/>
    <property type="match status" value="1"/>
</dbReference>
<evidence type="ECO:0000313" key="10">
    <source>
        <dbReference type="EMBL" id="CAF0882803.1"/>
    </source>
</evidence>
<feature type="domain" description="USP" evidence="9">
    <location>
        <begin position="107"/>
        <end position="478"/>
    </location>
</feature>
<evidence type="ECO:0000313" key="11">
    <source>
        <dbReference type="Proteomes" id="UP000663879"/>
    </source>
</evidence>
<dbReference type="InterPro" id="IPR019954">
    <property type="entry name" value="Ubiquitin_CS"/>
</dbReference>
<dbReference type="InterPro" id="IPR038765">
    <property type="entry name" value="Papain-like_cys_pep_sf"/>
</dbReference>
<dbReference type="InterPro" id="IPR029071">
    <property type="entry name" value="Ubiquitin-like_domsf"/>
</dbReference>
<evidence type="ECO:0000256" key="4">
    <source>
        <dbReference type="ARBA" id="ARBA00022786"/>
    </source>
</evidence>
<proteinExistence type="inferred from homology"/>
<dbReference type="InterPro" id="IPR044635">
    <property type="entry name" value="UBP14-like"/>
</dbReference>
<dbReference type="PANTHER" id="PTHR43982">
    <property type="entry name" value="UBIQUITIN CARBOXYL-TERMINAL HYDROLASE"/>
    <property type="match status" value="1"/>
</dbReference>
<dbReference type="GO" id="GO:0043161">
    <property type="term" value="P:proteasome-mediated ubiquitin-dependent protein catabolic process"/>
    <property type="evidence" value="ECO:0007669"/>
    <property type="project" value="InterPro"/>
</dbReference>
<keyword evidence="5 7" id="KW-0378">Hydrolase</keyword>
<dbReference type="PROSITE" id="PS00973">
    <property type="entry name" value="USP_2"/>
    <property type="match status" value="1"/>
</dbReference>
<comment type="similarity">
    <text evidence="2">Belongs to the peptidase C19 family. USP14/UBP6 subfamily.</text>
</comment>
<evidence type="ECO:0000256" key="2">
    <source>
        <dbReference type="ARBA" id="ARBA00008739"/>
    </source>
</evidence>
<dbReference type="CDD" id="cd02657">
    <property type="entry name" value="Peptidase_C19A"/>
    <property type="match status" value="1"/>
</dbReference>
<dbReference type="PROSITE" id="PS50053">
    <property type="entry name" value="UBIQUITIN_2"/>
    <property type="match status" value="1"/>
</dbReference>
<dbReference type="GO" id="GO:0016579">
    <property type="term" value="P:protein deubiquitination"/>
    <property type="evidence" value="ECO:0007669"/>
    <property type="project" value="InterPro"/>
</dbReference>
<evidence type="ECO:0000256" key="6">
    <source>
        <dbReference type="ARBA" id="ARBA00022807"/>
    </source>
</evidence>
<dbReference type="InterPro" id="IPR018200">
    <property type="entry name" value="USP_CS"/>
</dbReference>
<dbReference type="Gene3D" id="3.90.70.10">
    <property type="entry name" value="Cysteine proteinases"/>
    <property type="match status" value="1"/>
</dbReference>
<feature type="domain" description="Ubiquitin-like" evidence="8">
    <location>
        <begin position="4"/>
        <end position="56"/>
    </location>
</feature>
<dbReference type="PROSITE" id="PS00299">
    <property type="entry name" value="UBIQUITIN_1"/>
    <property type="match status" value="1"/>
</dbReference>
<evidence type="ECO:0000256" key="3">
    <source>
        <dbReference type="ARBA" id="ARBA00022670"/>
    </source>
</evidence>
<dbReference type="GO" id="GO:0070628">
    <property type="term" value="F:proteasome binding"/>
    <property type="evidence" value="ECO:0007669"/>
    <property type="project" value="TreeGrafter"/>
</dbReference>
<evidence type="ECO:0000256" key="5">
    <source>
        <dbReference type="ARBA" id="ARBA00022801"/>
    </source>
</evidence>
<dbReference type="EC" id="3.4.19.12" evidence="7"/>
<protein>
    <recommendedName>
        <fullName evidence="7">Ubiquitin carboxyl-terminal hydrolase</fullName>
        <ecNumber evidence="7">3.4.19.12</ecNumber>
    </recommendedName>
</protein>
<dbReference type="Proteomes" id="UP000663879">
    <property type="component" value="Unassembled WGS sequence"/>
</dbReference>
<dbReference type="CDD" id="cd16104">
    <property type="entry name" value="Ubl_USP14_like"/>
    <property type="match status" value="1"/>
</dbReference>
<comment type="caution">
    <text evidence="10">The sequence shown here is derived from an EMBL/GenBank/DDBJ whole genome shotgun (WGS) entry which is preliminary data.</text>
</comment>
<keyword evidence="3 7" id="KW-0645">Protease</keyword>
<evidence type="ECO:0000259" key="9">
    <source>
        <dbReference type="PROSITE" id="PS50235"/>
    </source>
</evidence>
<dbReference type="GO" id="GO:0061136">
    <property type="term" value="P:regulation of proteasomal protein catabolic process"/>
    <property type="evidence" value="ECO:0007669"/>
    <property type="project" value="TreeGrafter"/>
</dbReference>
<keyword evidence="4 7" id="KW-0833">Ubl conjugation pathway</keyword>
<name>A0A813YDS4_9BILA</name>
<dbReference type="SUPFAM" id="SSF54001">
    <property type="entry name" value="Cysteine proteinases"/>
    <property type="match status" value="1"/>
</dbReference>
<sequence>MPILNVNVKWGKEMFNNVELNLDEPPIIFKAQLFALSGVQPERQKIMIKGKIIGDQDWSNVSPVLQNGLTLMMMGSVEKLPDAPVVQTKFMEDLTESQIAQALDLPVGLKNLGNTCYLNAVVQCLKSVPELCTGLNRFKNSGGDMSGSLTIALRDTYEFMEKYKQSDYPPLLLVQLVRTVFPQFSAMGENGVPMQQDANECLTELLRVLQQKLPRSANARAAHNGLIDQYFSGEFTSEMKCDEALEETPSQTFESFLQLSCFISQDVKYLQTGLKLRLEEKLTKKSPSLGRDAQYTKTSRINRLPAYLCIQLVRFFYKEKEKVSAKVLKDVKFPMVLDVFDLCTSDLQKKIIPQRELFRVQDEEENKVRKAKKMEEINGKTDVKKEETNGQVVDYAPFSFPDDEGSNNSGYYELKAVLTHKGRSANSGHYVGWAKHQKTNEWYMYDDDTVTKVTEEDILKLSGGGDWHTAYVLFYGPRRLEAKYLNAQKPIDESVSSANTTEMKVD</sequence>
<dbReference type="PANTHER" id="PTHR43982:SF1">
    <property type="entry name" value="UBIQUITIN CARBOXYL-TERMINAL HYDROLASE 14"/>
    <property type="match status" value="1"/>
</dbReference>
<reference evidence="10" key="1">
    <citation type="submission" date="2021-02" db="EMBL/GenBank/DDBJ databases">
        <authorList>
            <person name="Nowell W R."/>
        </authorList>
    </citation>
    <scope>NUCLEOTIDE SEQUENCE</scope>
    <source>
        <strain evidence="10">Ploen Becks lab</strain>
    </source>
</reference>
<gene>
    <name evidence="10" type="ORF">OXX778_LOCUS10502</name>
</gene>
<dbReference type="EMBL" id="CAJNOC010001671">
    <property type="protein sequence ID" value="CAF0882803.1"/>
    <property type="molecule type" value="Genomic_DNA"/>
</dbReference>
<dbReference type="PROSITE" id="PS50235">
    <property type="entry name" value="USP_3"/>
    <property type="match status" value="1"/>
</dbReference>
<keyword evidence="6 7" id="KW-0788">Thiol protease</keyword>
<dbReference type="GO" id="GO:0004843">
    <property type="term" value="F:cysteine-type deubiquitinase activity"/>
    <property type="evidence" value="ECO:0007669"/>
    <property type="project" value="UniProtKB-UniRule"/>
</dbReference>
<dbReference type="InterPro" id="IPR028889">
    <property type="entry name" value="USP"/>
</dbReference>
<evidence type="ECO:0000256" key="7">
    <source>
        <dbReference type="RuleBase" id="RU366025"/>
    </source>
</evidence>